<evidence type="ECO:0000256" key="2">
    <source>
        <dbReference type="ARBA" id="ARBA00022670"/>
    </source>
</evidence>
<organism evidence="10 11">
    <name type="scientific">Strongylocentrotus purpuratus</name>
    <name type="common">Purple sea urchin</name>
    <dbReference type="NCBI Taxonomy" id="7668"/>
    <lineage>
        <taxon>Eukaryota</taxon>
        <taxon>Metazoa</taxon>
        <taxon>Echinodermata</taxon>
        <taxon>Eleutherozoa</taxon>
        <taxon>Echinozoa</taxon>
        <taxon>Echinoidea</taxon>
        <taxon>Euechinoidea</taxon>
        <taxon>Echinacea</taxon>
        <taxon>Camarodonta</taxon>
        <taxon>Echinidea</taxon>
        <taxon>Strongylocentrotidae</taxon>
        <taxon>Strongylocentrotus</taxon>
    </lineage>
</organism>
<dbReference type="GO" id="GO:0004197">
    <property type="term" value="F:cysteine-type endopeptidase activity"/>
    <property type="evidence" value="ECO:0007669"/>
    <property type="project" value="InterPro"/>
</dbReference>
<dbReference type="GeneID" id="592436"/>
<dbReference type="PANTHER" id="PTHR47901:SF8">
    <property type="entry name" value="CASPASE-3"/>
    <property type="match status" value="1"/>
</dbReference>
<dbReference type="FunFam" id="1.10.533.10:FF:000114">
    <property type="entry name" value="Caspase Dronc"/>
    <property type="match status" value="1"/>
</dbReference>
<evidence type="ECO:0000256" key="6">
    <source>
        <dbReference type="ARBA" id="ARBA00023145"/>
    </source>
</evidence>
<dbReference type="InterPro" id="IPR001315">
    <property type="entry name" value="CARD"/>
</dbReference>
<evidence type="ECO:0000256" key="1">
    <source>
        <dbReference type="ARBA" id="ARBA00010134"/>
    </source>
</evidence>
<dbReference type="Proteomes" id="UP000007110">
    <property type="component" value="Unassembled WGS sequence"/>
</dbReference>
<reference evidence="10" key="2">
    <citation type="submission" date="2021-01" db="UniProtKB">
        <authorList>
            <consortium name="EnsemblMetazoa"/>
        </authorList>
    </citation>
    <scope>IDENTIFICATION</scope>
</reference>
<dbReference type="OrthoDB" id="6114029at2759"/>
<dbReference type="PRINTS" id="PR00376">
    <property type="entry name" value="IL1BCENZYME"/>
</dbReference>
<dbReference type="InterPro" id="IPR001309">
    <property type="entry name" value="Pept_C14_p20"/>
</dbReference>
<dbReference type="GO" id="GO:0042981">
    <property type="term" value="P:regulation of apoptotic process"/>
    <property type="evidence" value="ECO:0007669"/>
    <property type="project" value="InterPro"/>
</dbReference>
<dbReference type="InterPro" id="IPR011600">
    <property type="entry name" value="Pept_C14_caspase"/>
</dbReference>
<dbReference type="KEGG" id="spu:592436"/>
<keyword evidence="6" id="KW-0865">Zymogen</keyword>
<dbReference type="InParanoid" id="A0A7M7NXQ2"/>
<dbReference type="PANTHER" id="PTHR47901">
    <property type="entry name" value="CASPASE RECRUITMENT DOMAIN-CONTAINING PROTEIN 18"/>
    <property type="match status" value="1"/>
</dbReference>
<keyword evidence="11" id="KW-1185">Reference proteome</keyword>
<dbReference type="InterPro" id="IPR015917">
    <property type="entry name" value="Pept_C14A"/>
</dbReference>
<accession>A0A7M7NXQ2</accession>
<dbReference type="OMA" id="RDEHREY"/>
<dbReference type="GO" id="GO:0006508">
    <property type="term" value="P:proteolysis"/>
    <property type="evidence" value="ECO:0007669"/>
    <property type="project" value="UniProtKB-KW"/>
</dbReference>
<comment type="similarity">
    <text evidence="1">Belongs to the peptidase C14A family.</text>
</comment>
<reference evidence="11" key="1">
    <citation type="submission" date="2015-02" db="EMBL/GenBank/DDBJ databases">
        <title>Genome sequencing for Strongylocentrotus purpuratus.</title>
        <authorList>
            <person name="Murali S."/>
            <person name="Liu Y."/>
            <person name="Vee V."/>
            <person name="English A."/>
            <person name="Wang M."/>
            <person name="Skinner E."/>
            <person name="Han Y."/>
            <person name="Muzny D.M."/>
            <person name="Worley K.C."/>
            <person name="Gibbs R.A."/>
        </authorList>
    </citation>
    <scope>NUCLEOTIDE SEQUENCE</scope>
</reference>
<evidence type="ECO:0000256" key="7">
    <source>
        <dbReference type="SAM" id="MobiDB-lite"/>
    </source>
</evidence>
<keyword evidence="3" id="KW-0053">Apoptosis</keyword>
<feature type="region of interest" description="Disordered" evidence="7">
    <location>
        <begin position="102"/>
        <end position="132"/>
    </location>
</feature>
<feature type="domain" description="CARD" evidence="9">
    <location>
        <begin position="1"/>
        <end position="78"/>
    </location>
</feature>
<evidence type="ECO:0000256" key="4">
    <source>
        <dbReference type="ARBA" id="ARBA00022801"/>
    </source>
</evidence>
<dbReference type="SUPFAM" id="SSF52129">
    <property type="entry name" value="Caspase-like"/>
    <property type="match status" value="1"/>
</dbReference>
<keyword evidence="5" id="KW-0788">Thiol protease</keyword>
<dbReference type="Pfam" id="PF00619">
    <property type="entry name" value="CARD"/>
    <property type="match status" value="1"/>
</dbReference>
<dbReference type="InterPro" id="IPR002398">
    <property type="entry name" value="Pept_C14"/>
</dbReference>
<evidence type="ECO:0000256" key="3">
    <source>
        <dbReference type="ARBA" id="ARBA00022703"/>
    </source>
</evidence>
<dbReference type="PROSITE" id="PS50209">
    <property type="entry name" value="CARD"/>
    <property type="match status" value="1"/>
</dbReference>
<evidence type="ECO:0000259" key="8">
    <source>
        <dbReference type="PROSITE" id="PS50208"/>
    </source>
</evidence>
<dbReference type="PROSITE" id="PS50208">
    <property type="entry name" value="CASPASE_P20"/>
    <property type="match status" value="1"/>
</dbReference>
<dbReference type="Pfam" id="PF00656">
    <property type="entry name" value="Peptidase_C14"/>
    <property type="match status" value="1"/>
</dbReference>
<evidence type="ECO:0000259" key="9">
    <source>
        <dbReference type="PROSITE" id="PS50209"/>
    </source>
</evidence>
<proteinExistence type="inferred from homology"/>
<keyword evidence="2" id="KW-0645">Protease</keyword>
<dbReference type="CDD" id="cd01671">
    <property type="entry name" value="CARD"/>
    <property type="match status" value="1"/>
</dbReference>
<sequence>MVILSKDMDFVSVTPALLARGIFENHHIDKFDSKPSKKEKNMALLMDIETRGPRAFTSLIESLIEANQKHLAKLLGYSASGPSQGRMGQAQAKTAHVNRPAPFGQPTQQVPEVWPARGSSGDYSSTQMDASGSYPQTMVDSDLVYKMKSRPRGMALIINNKNFNTMKERTGTDVDCRNLENVFKQLGFNLIVHNDLTGRWGIEATDGTAVFDGAACDARAKAQVKPQVDAQIDEDQLAKMLLKMDLDHR</sequence>
<feature type="compositionally biased region" description="Polar residues" evidence="7">
    <location>
        <begin position="121"/>
        <end position="132"/>
    </location>
</feature>
<name>A0A7M7NXQ2_STRPU</name>
<keyword evidence="4" id="KW-0378">Hydrolase</keyword>
<dbReference type="Gene3D" id="1.10.533.10">
    <property type="entry name" value="Death Domain, Fas"/>
    <property type="match status" value="1"/>
</dbReference>
<evidence type="ECO:0000256" key="5">
    <source>
        <dbReference type="ARBA" id="ARBA00022807"/>
    </source>
</evidence>
<dbReference type="InterPro" id="IPR029030">
    <property type="entry name" value="Caspase-like_dom_sf"/>
</dbReference>
<evidence type="ECO:0000313" key="10">
    <source>
        <dbReference type="EnsemblMetazoa" id="XP_030843309"/>
    </source>
</evidence>
<dbReference type="EnsemblMetazoa" id="XM_030987449">
    <property type="protein sequence ID" value="XP_030843309"/>
    <property type="gene ID" value="LOC592436"/>
</dbReference>
<evidence type="ECO:0000313" key="11">
    <source>
        <dbReference type="Proteomes" id="UP000007110"/>
    </source>
</evidence>
<dbReference type="SUPFAM" id="SSF47986">
    <property type="entry name" value="DEATH domain"/>
    <property type="match status" value="1"/>
</dbReference>
<dbReference type="RefSeq" id="XP_030843309.1">
    <property type="nucleotide sequence ID" value="XM_030987449.1"/>
</dbReference>
<protein>
    <submittedName>
        <fullName evidence="10">Uncharacterized protein</fullName>
    </submittedName>
</protein>
<dbReference type="InterPro" id="IPR011029">
    <property type="entry name" value="DEATH-like_dom_sf"/>
</dbReference>
<dbReference type="Gene3D" id="3.40.50.1460">
    <property type="match status" value="1"/>
</dbReference>
<dbReference type="GO" id="GO:0006915">
    <property type="term" value="P:apoptotic process"/>
    <property type="evidence" value="ECO:0007669"/>
    <property type="project" value="UniProtKB-KW"/>
</dbReference>
<dbReference type="AlphaFoldDB" id="A0A7M7NXQ2"/>
<feature type="domain" description="Caspase family p20" evidence="8">
    <location>
        <begin position="151"/>
        <end position="199"/>
    </location>
</feature>